<dbReference type="Proteomes" id="UP000735302">
    <property type="component" value="Unassembled WGS sequence"/>
</dbReference>
<protein>
    <submittedName>
        <fullName evidence="1">Uncharacterized protein</fullName>
    </submittedName>
</protein>
<reference evidence="1 2" key="1">
    <citation type="journal article" date="2021" name="Elife">
        <title>Chloroplast acquisition without the gene transfer in kleptoplastic sea slugs, Plakobranchus ocellatus.</title>
        <authorList>
            <person name="Maeda T."/>
            <person name="Takahashi S."/>
            <person name="Yoshida T."/>
            <person name="Shimamura S."/>
            <person name="Takaki Y."/>
            <person name="Nagai Y."/>
            <person name="Toyoda A."/>
            <person name="Suzuki Y."/>
            <person name="Arimoto A."/>
            <person name="Ishii H."/>
            <person name="Satoh N."/>
            <person name="Nishiyama T."/>
            <person name="Hasebe M."/>
            <person name="Maruyama T."/>
            <person name="Minagawa J."/>
            <person name="Obokata J."/>
            <person name="Shigenobu S."/>
        </authorList>
    </citation>
    <scope>NUCLEOTIDE SEQUENCE [LARGE SCALE GENOMIC DNA]</scope>
</reference>
<dbReference type="EMBL" id="BLXT01003032">
    <property type="protein sequence ID" value="GFO00151.1"/>
    <property type="molecule type" value="Genomic_DNA"/>
</dbReference>
<evidence type="ECO:0000313" key="1">
    <source>
        <dbReference type="EMBL" id="GFO00151.1"/>
    </source>
</evidence>
<sequence>MEETAWRWIEETGSRSAERLANGNGYQWTNMNGTPRTFGGVGGTVACEFALRFAGPRHRRPGLPEGLKA</sequence>
<accession>A0AAV4A058</accession>
<name>A0AAV4A058_9GAST</name>
<comment type="caution">
    <text evidence="1">The sequence shown here is derived from an EMBL/GenBank/DDBJ whole genome shotgun (WGS) entry which is preliminary data.</text>
</comment>
<dbReference type="AlphaFoldDB" id="A0AAV4A058"/>
<keyword evidence="2" id="KW-1185">Reference proteome</keyword>
<evidence type="ECO:0000313" key="2">
    <source>
        <dbReference type="Proteomes" id="UP000735302"/>
    </source>
</evidence>
<organism evidence="1 2">
    <name type="scientific">Plakobranchus ocellatus</name>
    <dbReference type="NCBI Taxonomy" id="259542"/>
    <lineage>
        <taxon>Eukaryota</taxon>
        <taxon>Metazoa</taxon>
        <taxon>Spiralia</taxon>
        <taxon>Lophotrochozoa</taxon>
        <taxon>Mollusca</taxon>
        <taxon>Gastropoda</taxon>
        <taxon>Heterobranchia</taxon>
        <taxon>Euthyneura</taxon>
        <taxon>Panpulmonata</taxon>
        <taxon>Sacoglossa</taxon>
        <taxon>Placobranchoidea</taxon>
        <taxon>Plakobranchidae</taxon>
        <taxon>Plakobranchus</taxon>
    </lineage>
</organism>
<proteinExistence type="predicted"/>
<gene>
    <name evidence="1" type="ORF">PoB_002665600</name>
</gene>